<accession>A0ABU8YCJ7</accession>
<comment type="caution">
    <text evidence="2">The sequence shown here is derived from an EMBL/GenBank/DDBJ whole genome shotgun (WGS) entry which is preliminary data.</text>
</comment>
<dbReference type="Proteomes" id="UP001370299">
    <property type="component" value="Unassembled WGS sequence"/>
</dbReference>
<reference evidence="2 3" key="1">
    <citation type="submission" date="2024-03" db="EMBL/GenBank/DDBJ databases">
        <title>Whole genomes of four grape xylem sap localized bacterial endophytes.</title>
        <authorList>
            <person name="Kumar G."/>
            <person name="Savka M.A."/>
        </authorList>
    </citation>
    <scope>NUCLEOTIDE SEQUENCE [LARGE SCALE GENOMIC DNA]</scope>
    <source>
        <strain evidence="2 3">RIT_GXS8</strain>
    </source>
</reference>
<sequence length="143" mass="15386">MRRITLSQWLAIVAVLGGLVIEFFAVPAVVRDLQNDAAWAGVLLGVAFPVFGVAVSAFRDDPGDRDDDDDFRPPPRLDRLGRVAEGALAVTAFTAAWAVTRLHHKPLDSALYSAVIASALPLASRALDRLARRRGEQPDGADD</sequence>
<dbReference type="EMBL" id="JBBLYY010000063">
    <property type="protein sequence ID" value="MEK0172247.1"/>
    <property type="molecule type" value="Genomic_DNA"/>
</dbReference>
<gene>
    <name evidence="2" type="ORF">WMN62_12275</name>
</gene>
<dbReference type="RefSeq" id="WP_340197038.1">
    <property type="nucleotide sequence ID" value="NZ_JBBKAP010000053.1"/>
</dbReference>
<organism evidence="2 3">
    <name type="scientific">Curtobacterium citreum</name>
    <dbReference type="NCBI Taxonomy" id="2036"/>
    <lineage>
        <taxon>Bacteria</taxon>
        <taxon>Bacillati</taxon>
        <taxon>Actinomycetota</taxon>
        <taxon>Actinomycetes</taxon>
        <taxon>Micrococcales</taxon>
        <taxon>Microbacteriaceae</taxon>
        <taxon>Curtobacterium</taxon>
    </lineage>
</organism>
<keyword evidence="1" id="KW-1133">Transmembrane helix</keyword>
<evidence type="ECO:0000256" key="1">
    <source>
        <dbReference type="SAM" id="Phobius"/>
    </source>
</evidence>
<keyword evidence="3" id="KW-1185">Reference proteome</keyword>
<keyword evidence="1" id="KW-0472">Membrane</keyword>
<evidence type="ECO:0000313" key="3">
    <source>
        <dbReference type="Proteomes" id="UP001370299"/>
    </source>
</evidence>
<proteinExistence type="predicted"/>
<evidence type="ECO:0000313" key="2">
    <source>
        <dbReference type="EMBL" id="MEK0172247.1"/>
    </source>
</evidence>
<feature type="transmembrane region" description="Helical" evidence="1">
    <location>
        <begin position="37"/>
        <end position="58"/>
    </location>
</feature>
<feature type="transmembrane region" description="Helical" evidence="1">
    <location>
        <begin position="9"/>
        <end position="31"/>
    </location>
</feature>
<keyword evidence="1" id="KW-0812">Transmembrane</keyword>
<name>A0ABU8YCJ7_9MICO</name>
<protein>
    <submittedName>
        <fullName evidence="2">Uncharacterized protein</fullName>
    </submittedName>
</protein>